<accession>A0A5C3NXN7</accession>
<dbReference type="InterPro" id="IPR011320">
    <property type="entry name" value="RNase_H1_N"/>
</dbReference>
<gene>
    <name evidence="3" type="ORF">K466DRAFT_604429</name>
</gene>
<feature type="region of interest" description="Disordered" evidence="1">
    <location>
        <begin position="115"/>
        <end position="147"/>
    </location>
</feature>
<proteinExistence type="predicted"/>
<dbReference type="STRING" id="1314778.A0A5C3NXN7"/>
<feature type="region of interest" description="Disordered" evidence="1">
    <location>
        <begin position="241"/>
        <end position="308"/>
    </location>
</feature>
<evidence type="ECO:0000256" key="1">
    <source>
        <dbReference type="SAM" id="MobiDB-lite"/>
    </source>
</evidence>
<dbReference type="InterPro" id="IPR037056">
    <property type="entry name" value="RNase_H1_N_sf"/>
</dbReference>
<evidence type="ECO:0000259" key="2">
    <source>
        <dbReference type="Pfam" id="PF01693"/>
    </source>
</evidence>
<feature type="domain" description="Ribonuclease H1 N-terminal" evidence="2">
    <location>
        <begin position="44"/>
        <end position="83"/>
    </location>
</feature>
<protein>
    <recommendedName>
        <fullName evidence="2">Ribonuclease H1 N-terminal domain-containing protein</fullName>
    </recommendedName>
</protein>
<dbReference type="Gene3D" id="3.40.970.10">
    <property type="entry name" value="Ribonuclease H1, N-terminal domain"/>
    <property type="match status" value="1"/>
</dbReference>
<dbReference type="Proteomes" id="UP000308197">
    <property type="component" value="Unassembled WGS sequence"/>
</dbReference>
<keyword evidence="4" id="KW-1185">Reference proteome</keyword>
<dbReference type="SUPFAM" id="SSF55658">
    <property type="entry name" value="L9 N-domain-like"/>
    <property type="match status" value="1"/>
</dbReference>
<reference evidence="3 4" key="1">
    <citation type="journal article" date="2019" name="Nat. Ecol. Evol.">
        <title>Megaphylogeny resolves global patterns of mushroom evolution.</title>
        <authorList>
            <person name="Varga T."/>
            <person name="Krizsan K."/>
            <person name="Foldi C."/>
            <person name="Dima B."/>
            <person name="Sanchez-Garcia M."/>
            <person name="Sanchez-Ramirez S."/>
            <person name="Szollosi G.J."/>
            <person name="Szarkandi J.G."/>
            <person name="Papp V."/>
            <person name="Albert L."/>
            <person name="Andreopoulos W."/>
            <person name="Angelini C."/>
            <person name="Antonin V."/>
            <person name="Barry K.W."/>
            <person name="Bougher N.L."/>
            <person name="Buchanan P."/>
            <person name="Buyck B."/>
            <person name="Bense V."/>
            <person name="Catcheside P."/>
            <person name="Chovatia M."/>
            <person name="Cooper J."/>
            <person name="Damon W."/>
            <person name="Desjardin D."/>
            <person name="Finy P."/>
            <person name="Geml J."/>
            <person name="Haridas S."/>
            <person name="Hughes K."/>
            <person name="Justo A."/>
            <person name="Karasinski D."/>
            <person name="Kautmanova I."/>
            <person name="Kiss B."/>
            <person name="Kocsube S."/>
            <person name="Kotiranta H."/>
            <person name="LaButti K.M."/>
            <person name="Lechner B.E."/>
            <person name="Liimatainen K."/>
            <person name="Lipzen A."/>
            <person name="Lukacs Z."/>
            <person name="Mihaltcheva S."/>
            <person name="Morgado L.N."/>
            <person name="Niskanen T."/>
            <person name="Noordeloos M.E."/>
            <person name="Ohm R.A."/>
            <person name="Ortiz-Santana B."/>
            <person name="Ovrebo C."/>
            <person name="Racz N."/>
            <person name="Riley R."/>
            <person name="Savchenko A."/>
            <person name="Shiryaev A."/>
            <person name="Soop K."/>
            <person name="Spirin V."/>
            <person name="Szebenyi C."/>
            <person name="Tomsovsky M."/>
            <person name="Tulloss R.E."/>
            <person name="Uehling J."/>
            <person name="Grigoriev I.V."/>
            <person name="Vagvolgyi C."/>
            <person name="Papp T."/>
            <person name="Martin F.M."/>
            <person name="Miettinen O."/>
            <person name="Hibbett D.S."/>
            <person name="Nagy L.G."/>
        </authorList>
    </citation>
    <scope>NUCLEOTIDE SEQUENCE [LARGE SCALE GENOMIC DNA]</scope>
    <source>
        <strain evidence="3 4">HHB13444</strain>
    </source>
</reference>
<dbReference type="EMBL" id="ML211592">
    <property type="protein sequence ID" value="TFK81529.1"/>
    <property type="molecule type" value="Genomic_DNA"/>
</dbReference>
<dbReference type="AlphaFoldDB" id="A0A5C3NXN7"/>
<evidence type="ECO:0000313" key="3">
    <source>
        <dbReference type="EMBL" id="TFK81529.1"/>
    </source>
</evidence>
<dbReference type="Pfam" id="PF01693">
    <property type="entry name" value="Cauli_VI"/>
    <property type="match status" value="1"/>
</dbReference>
<sequence length="385" mass="41573">MTIPNDTIRDYDELAAALGTTPKYNRAGEIIPIGRPEGQSAGTYAVYIGRGIGFYNNWGLCNAMTAGFPGACHKKYRSLEEARMAWEQGPVELRGKWRVPAPRPPLRTPGFEVDKEQMYVPAPPPPRREVEVSPPSPLPLPASVSALPGAMDSLDEEERMWQEAAWPDDAAHSDDDAQAPSISLSRTISSVSSLSLSSTPALTAGTISPRLIATPALPVAAFPPQATPKITTRTLSCPIVDKSQSVRPIRRRHDSNATATPPASPTKHSVGASRPLSTSPTKKLPQPANASASSSRQAHTRTPRYTLERDVVAVPKPKEMFVVVRGDRPGIYFDRNTAFVKLGVNPGMKLVVFSLLSKASWYFVQCYMAGKVGVPVVVVPDSDAE</sequence>
<name>A0A5C3NXN7_9APHY</name>
<evidence type="ECO:0000313" key="4">
    <source>
        <dbReference type="Proteomes" id="UP000308197"/>
    </source>
</evidence>
<dbReference type="InParanoid" id="A0A5C3NXN7"/>
<dbReference type="InterPro" id="IPR009027">
    <property type="entry name" value="Ribosomal_bL9/RNase_H1_N"/>
</dbReference>
<organism evidence="3 4">
    <name type="scientific">Polyporus arcularius HHB13444</name>
    <dbReference type="NCBI Taxonomy" id="1314778"/>
    <lineage>
        <taxon>Eukaryota</taxon>
        <taxon>Fungi</taxon>
        <taxon>Dikarya</taxon>
        <taxon>Basidiomycota</taxon>
        <taxon>Agaricomycotina</taxon>
        <taxon>Agaricomycetes</taxon>
        <taxon>Polyporales</taxon>
        <taxon>Polyporaceae</taxon>
        <taxon>Polyporus</taxon>
    </lineage>
</organism>
<feature type="compositionally biased region" description="Polar residues" evidence="1">
    <location>
        <begin position="288"/>
        <end position="297"/>
    </location>
</feature>